<organism evidence="7 8">
    <name type="scientific">Enterococcus raffinosus</name>
    <dbReference type="NCBI Taxonomy" id="71452"/>
    <lineage>
        <taxon>Bacteria</taxon>
        <taxon>Bacillati</taxon>
        <taxon>Bacillota</taxon>
        <taxon>Bacilli</taxon>
        <taxon>Lactobacillales</taxon>
        <taxon>Enterococcaceae</taxon>
        <taxon>Enterococcus</taxon>
    </lineage>
</organism>
<feature type="transmembrane region" description="Helical" evidence="6">
    <location>
        <begin position="34"/>
        <end position="56"/>
    </location>
</feature>
<feature type="transmembrane region" description="Helical" evidence="6">
    <location>
        <begin position="5"/>
        <end position="28"/>
    </location>
</feature>
<dbReference type="PANTHER" id="PTHR43701:SF2">
    <property type="entry name" value="MEMBRANE TRANSPORTER PROTEIN YJNA-RELATED"/>
    <property type="match status" value="1"/>
</dbReference>
<dbReference type="RefSeq" id="WP_311816699.1">
    <property type="nucleotide sequence ID" value="NZ_JARPXG010000010.1"/>
</dbReference>
<keyword evidence="5 6" id="KW-0472">Membrane</keyword>
<evidence type="ECO:0000313" key="8">
    <source>
        <dbReference type="Proteomes" id="UP001254770"/>
    </source>
</evidence>
<comment type="caution">
    <text evidence="7">The sequence shown here is derived from an EMBL/GenBank/DDBJ whole genome shotgun (WGS) entry which is preliminary data.</text>
</comment>
<feature type="transmembrane region" description="Helical" evidence="6">
    <location>
        <begin position="136"/>
        <end position="156"/>
    </location>
</feature>
<dbReference type="Pfam" id="PF01925">
    <property type="entry name" value="TauE"/>
    <property type="match status" value="1"/>
</dbReference>
<dbReference type="EMBL" id="JARPXL010000009">
    <property type="protein sequence ID" value="MDT2544873.1"/>
    <property type="molecule type" value="Genomic_DNA"/>
</dbReference>
<feature type="transmembrane region" description="Helical" evidence="6">
    <location>
        <begin position="107"/>
        <end position="124"/>
    </location>
</feature>
<feature type="transmembrane region" description="Helical" evidence="6">
    <location>
        <begin position="206"/>
        <end position="224"/>
    </location>
</feature>
<evidence type="ECO:0000256" key="4">
    <source>
        <dbReference type="ARBA" id="ARBA00022989"/>
    </source>
</evidence>
<name>A0AAW8TDG4_9ENTE</name>
<comment type="subcellular location">
    <subcellularLocation>
        <location evidence="6">Cell membrane</location>
        <topology evidence="6">Multi-pass membrane protein</topology>
    </subcellularLocation>
    <subcellularLocation>
        <location evidence="1">Membrane</location>
        <topology evidence="1">Multi-pass membrane protein</topology>
    </subcellularLocation>
</comment>
<dbReference type="InterPro" id="IPR002781">
    <property type="entry name" value="TM_pro_TauE-like"/>
</dbReference>
<evidence type="ECO:0000313" key="7">
    <source>
        <dbReference type="EMBL" id="MDT2544873.1"/>
    </source>
</evidence>
<keyword evidence="6" id="KW-1003">Cell membrane</keyword>
<feature type="transmembrane region" description="Helical" evidence="6">
    <location>
        <begin position="68"/>
        <end position="87"/>
    </location>
</feature>
<dbReference type="Proteomes" id="UP001254770">
    <property type="component" value="Unassembled WGS sequence"/>
</dbReference>
<dbReference type="PANTHER" id="PTHR43701">
    <property type="entry name" value="MEMBRANE TRANSPORTER PROTEIN MJ0441-RELATED"/>
    <property type="match status" value="1"/>
</dbReference>
<evidence type="ECO:0000256" key="6">
    <source>
        <dbReference type="RuleBase" id="RU363041"/>
    </source>
</evidence>
<evidence type="ECO:0000256" key="2">
    <source>
        <dbReference type="ARBA" id="ARBA00009142"/>
    </source>
</evidence>
<keyword evidence="4 6" id="KW-1133">Transmembrane helix</keyword>
<feature type="transmembrane region" description="Helical" evidence="6">
    <location>
        <begin position="236"/>
        <end position="255"/>
    </location>
</feature>
<dbReference type="AlphaFoldDB" id="A0AAW8TDG4"/>
<sequence>MIGILYFFVIILANSIGAVSGMGGGVIIKPIFDLIGAHSVASISFYSTVAVFTMSISSTLKQLKSGQVFEVGTIIWISGGAVLGGILGNFSFEQLLASLGSENQVTMIQIVLTIITLIFTFLYSKYDWRSYTFKAPIFYFGSGLLLGFLASLLGIGGGPINVSVLMLLFGFPIKKATSYSICTIFFSQLAKLLSIATGSGFLQYDLTMLYFIIPAAILGGLFGAKLSQLLPSAKVALIFQSVILLVLGINLFNFIQLL</sequence>
<accession>A0AAW8TDG4</accession>
<dbReference type="GO" id="GO:0005886">
    <property type="term" value="C:plasma membrane"/>
    <property type="evidence" value="ECO:0007669"/>
    <property type="project" value="UniProtKB-SubCell"/>
</dbReference>
<protein>
    <recommendedName>
        <fullName evidence="6">Probable membrane transporter protein</fullName>
    </recommendedName>
</protein>
<dbReference type="InterPro" id="IPR051598">
    <property type="entry name" value="TSUP/Inactive_protease-like"/>
</dbReference>
<evidence type="ECO:0000256" key="5">
    <source>
        <dbReference type="ARBA" id="ARBA00023136"/>
    </source>
</evidence>
<evidence type="ECO:0000256" key="1">
    <source>
        <dbReference type="ARBA" id="ARBA00004141"/>
    </source>
</evidence>
<proteinExistence type="inferred from homology"/>
<reference evidence="7" key="1">
    <citation type="submission" date="2023-03" db="EMBL/GenBank/DDBJ databases">
        <authorList>
            <person name="Shen W."/>
            <person name="Cai J."/>
        </authorList>
    </citation>
    <scope>NUCLEOTIDE SEQUENCE</scope>
    <source>
        <strain evidence="7">Y15</strain>
    </source>
</reference>
<evidence type="ECO:0000256" key="3">
    <source>
        <dbReference type="ARBA" id="ARBA00022692"/>
    </source>
</evidence>
<gene>
    <name evidence="7" type="ORF">P7D69_11030</name>
</gene>
<comment type="similarity">
    <text evidence="2 6">Belongs to the 4-toluene sulfonate uptake permease (TSUP) (TC 2.A.102) family.</text>
</comment>
<keyword evidence="3 6" id="KW-0812">Transmembrane</keyword>